<evidence type="ECO:0000259" key="7">
    <source>
        <dbReference type="PROSITE" id="PS50262"/>
    </source>
</evidence>
<comment type="subcellular location">
    <subcellularLocation>
        <location evidence="1">Membrane</location>
        <topology evidence="1">Multi-pass membrane protein</topology>
    </subcellularLocation>
</comment>
<evidence type="ECO:0000256" key="4">
    <source>
        <dbReference type="ARBA" id="ARBA00023136"/>
    </source>
</evidence>
<feature type="domain" description="G-protein coupled receptors family 1 profile" evidence="7">
    <location>
        <begin position="30"/>
        <end position="295"/>
    </location>
</feature>
<evidence type="ECO:0000256" key="5">
    <source>
        <dbReference type="ARBA" id="ARBA00037994"/>
    </source>
</evidence>
<feature type="transmembrane region" description="Helical" evidence="6">
    <location>
        <begin position="183"/>
        <end position="205"/>
    </location>
</feature>
<dbReference type="Proteomes" id="UP000298663">
    <property type="component" value="Unassembled WGS sequence"/>
</dbReference>
<evidence type="ECO:0000256" key="1">
    <source>
        <dbReference type="ARBA" id="ARBA00004141"/>
    </source>
</evidence>
<feature type="transmembrane region" description="Helical" evidence="6">
    <location>
        <begin position="101"/>
        <end position="121"/>
    </location>
</feature>
<feature type="transmembrane region" description="Helical" evidence="6">
    <location>
        <begin position="55"/>
        <end position="77"/>
    </location>
</feature>
<evidence type="ECO:0000256" key="2">
    <source>
        <dbReference type="ARBA" id="ARBA00022692"/>
    </source>
</evidence>
<dbReference type="GO" id="GO:0016020">
    <property type="term" value="C:membrane"/>
    <property type="evidence" value="ECO:0007669"/>
    <property type="project" value="UniProtKB-SubCell"/>
</dbReference>
<protein>
    <recommendedName>
        <fullName evidence="7">G-protein coupled receptors family 1 profile domain-containing protein</fullName>
    </recommendedName>
</protein>
<evidence type="ECO:0000256" key="6">
    <source>
        <dbReference type="SAM" id="Phobius"/>
    </source>
</evidence>
<gene>
    <name evidence="8" type="ORF">L596_027232</name>
</gene>
<dbReference type="PANTHER" id="PTHR31357:SF5">
    <property type="entry name" value="SERPENTINE RECEPTOR CLASS ALPHA-1-RELATED"/>
    <property type="match status" value="1"/>
</dbReference>
<dbReference type="GO" id="GO:0004984">
    <property type="term" value="F:olfactory receptor activity"/>
    <property type="evidence" value="ECO:0007669"/>
    <property type="project" value="TreeGrafter"/>
</dbReference>
<name>A0A4U5M3Q4_STECR</name>
<keyword evidence="9" id="KW-1185">Reference proteome</keyword>
<comment type="similarity">
    <text evidence="5">Belongs to the nematode receptor-like protein sra family.</text>
</comment>
<proteinExistence type="inferred from homology"/>
<dbReference type="OrthoDB" id="5850678at2759"/>
<keyword evidence="4 6" id="KW-0472">Membrane</keyword>
<reference evidence="8 9" key="1">
    <citation type="journal article" date="2015" name="Genome Biol.">
        <title>Comparative genomics of Steinernema reveals deeply conserved gene regulatory networks.</title>
        <authorList>
            <person name="Dillman A.R."/>
            <person name="Macchietto M."/>
            <person name="Porter C.F."/>
            <person name="Rogers A."/>
            <person name="Williams B."/>
            <person name="Antoshechkin I."/>
            <person name="Lee M.M."/>
            <person name="Goodwin Z."/>
            <person name="Lu X."/>
            <person name="Lewis E.E."/>
            <person name="Goodrich-Blair H."/>
            <person name="Stock S.P."/>
            <person name="Adams B.J."/>
            <person name="Sternberg P.W."/>
            <person name="Mortazavi A."/>
        </authorList>
    </citation>
    <scope>NUCLEOTIDE SEQUENCE [LARGE SCALE GENOMIC DNA]</scope>
    <source>
        <strain evidence="8 9">ALL</strain>
    </source>
</reference>
<feature type="transmembrane region" description="Helical" evidence="6">
    <location>
        <begin position="142"/>
        <end position="161"/>
    </location>
</feature>
<evidence type="ECO:0000313" key="9">
    <source>
        <dbReference type="Proteomes" id="UP000298663"/>
    </source>
</evidence>
<dbReference type="InterPro" id="IPR017452">
    <property type="entry name" value="GPCR_Rhodpsn_7TM"/>
</dbReference>
<feature type="transmembrane region" description="Helical" evidence="6">
    <location>
        <begin position="239"/>
        <end position="261"/>
    </location>
</feature>
<accession>A0A4U5M3Q4</accession>
<comment type="caution">
    <text evidence="8">The sequence shown here is derived from an EMBL/GenBank/DDBJ whole genome shotgun (WGS) entry which is preliminary data.</text>
</comment>
<keyword evidence="3 6" id="KW-1133">Transmembrane helix</keyword>
<dbReference type="PROSITE" id="PS50262">
    <property type="entry name" value="G_PROTEIN_RECEP_F1_2"/>
    <property type="match status" value="1"/>
</dbReference>
<evidence type="ECO:0000313" key="8">
    <source>
        <dbReference type="EMBL" id="TKR63396.1"/>
    </source>
</evidence>
<dbReference type="InterPro" id="IPR019408">
    <property type="entry name" value="7TM_GPCR_serpentine_rcpt_Srab"/>
</dbReference>
<keyword evidence="2 6" id="KW-0812">Transmembrane</keyword>
<organism evidence="8 9">
    <name type="scientific">Steinernema carpocapsae</name>
    <name type="common">Entomopathogenic nematode</name>
    <dbReference type="NCBI Taxonomy" id="34508"/>
    <lineage>
        <taxon>Eukaryota</taxon>
        <taxon>Metazoa</taxon>
        <taxon>Ecdysozoa</taxon>
        <taxon>Nematoda</taxon>
        <taxon>Chromadorea</taxon>
        <taxon>Rhabditida</taxon>
        <taxon>Tylenchina</taxon>
        <taxon>Panagrolaimomorpha</taxon>
        <taxon>Strongyloidoidea</taxon>
        <taxon>Steinernematidae</taxon>
        <taxon>Steinernema</taxon>
    </lineage>
</organism>
<dbReference type="AlphaFoldDB" id="A0A4U5M3Q4"/>
<evidence type="ECO:0000256" key="3">
    <source>
        <dbReference type="ARBA" id="ARBA00022989"/>
    </source>
</evidence>
<reference evidence="8 9" key="2">
    <citation type="journal article" date="2019" name="G3 (Bethesda)">
        <title>Hybrid Assembly of the Genome of the Entomopathogenic Nematode Steinernema carpocapsae Identifies the X-Chromosome.</title>
        <authorList>
            <person name="Serra L."/>
            <person name="Macchietto M."/>
            <person name="Macias-Munoz A."/>
            <person name="McGill C.J."/>
            <person name="Rodriguez I.M."/>
            <person name="Rodriguez B."/>
            <person name="Murad R."/>
            <person name="Mortazavi A."/>
        </authorList>
    </citation>
    <scope>NUCLEOTIDE SEQUENCE [LARGE SCALE GENOMIC DNA]</scope>
    <source>
        <strain evidence="8 9">ALL</strain>
    </source>
</reference>
<feature type="transmembrane region" description="Helical" evidence="6">
    <location>
        <begin position="23"/>
        <end position="43"/>
    </location>
</feature>
<dbReference type="PANTHER" id="PTHR31357">
    <property type="entry name" value="SERPENTINE RECEPTOR CLASS ALPHA-10"/>
    <property type="match status" value="1"/>
</dbReference>
<dbReference type="InterPro" id="IPR051080">
    <property type="entry name" value="Nematode_rcpt-like_serp_alpha"/>
</dbReference>
<feature type="transmembrane region" description="Helical" evidence="6">
    <location>
        <begin position="281"/>
        <end position="300"/>
    </location>
</feature>
<dbReference type="Pfam" id="PF10292">
    <property type="entry name" value="7TM_GPCR_Srab"/>
    <property type="match status" value="1"/>
</dbReference>
<sequence length="344" mass="39527">MENSCSKAEDYVRYQPLHFVQGVQVFFALISLLVIAIVLRRFWLQMPIIHKNLKILLINAFVFYTFHSLLVIAAQFMNMLKYFTYTSNCEIVSQALPCLSIRAPTFLCMTGFSMVQVSLAYERMMATFKRNNYEKSGMKSGIVVSVVTWLANILLNAYIFYEEDFGGFKIYCGATSDRNAQKILYVTYVLLGIDIAIILVNWFLLSHNKKRLTSSRKMSKSYNLSYLYQTRENIFTMNAILPMAIVHSLIYMLYLGATAISRMFFSYTNPPVFTTILEACYIFPVIYTCAVPLIFSQLLYKIQAQRLQDSKLAINGKPGEETAKRYFNQLATSWNSSALKKTAK</sequence>
<dbReference type="EMBL" id="AZBU02000010">
    <property type="protein sequence ID" value="TKR63396.1"/>
    <property type="molecule type" value="Genomic_DNA"/>
</dbReference>